<dbReference type="NCBIfam" id="NF047752">
    <property type="entry name" value="MntA_antitoxin"/>
    <property type="match status" value="1"/>
</dbReference>
<evidence type="ECO:0000313" key="4">
    <source>
        <dbReference type="Proteomes" id="UP000525298"/>
    </source>
</evidence>
<feature type="domain" description="Polymerase beta nucleotidyltransferase" evidence="2">
    <location>
        <begin position="30"/>
        <end position="123"/>
    </location>
</feature>
<dbReference type="SUPFAM" id="SSF81301">
    <property type="entry name" value="Nucleotidyltransferase"/>
    <property type="match status" value="1"/>
</dbReference>
<dbReference type="RefSeq" id="WP_181551820.1">
    <property type="nucleotide sequence ID" value="NZ_JACDUS010000007.1"/>
</dbReference>
<reference evidence="3 4" key="1">
    <citation type="submission" date="2020-07" db="EMBL/GenBank/DDBJ databases">
        <title>Genomic Encyclopedia of Type Strains, Phase IV (KMG-IV): sequencing the most valuable type-strain genomes for metagenomic binning, comparative biology and taxonomic classification.</title>
        <authorList>
            <person name="Goeker M."/>
        </authorList>
    </citation>
    <scope>NUCLEOTIDE SEQUENCE [LARGE SCALE GENOMIC DNA]</scope>
    <source>
        <strain evidence="3 4">DSM 17721</strain>
    </source>
</reference>
<dbReference type="AlphaFoldDB" id="A0A7W0HLC1"/>
<dbReference type="EMBL" id="JACDUS010000007">
    <property type="protein sequence ID" value="MBA2882169.1"/>
    <property type="molecule type" value="Genomic_DNA"/>
</dbReference>
<feature type="compositionally biased region" description="Basic and acidic residues" evidence="1">
    <location>
        <begin position="1"/>
        <end position="20"/>
    </location>
</feature>
<name>A0A7W0HLC1_9BACT</name>
<dbReference type="InterPro" id="IPR052930">
    <property type="entry name" value="TA_antitoxin_MntA"/>
</dbReference>
<dbReference type="InterPro" id="IPR041633">
    <property type="entry name" value="Polbeta"/>
</dbReference>
<proteinExistence type="predicted"/>
<dbReference type="Pfam" id="PF18765">
    <property type="entry name" value="Polbeta"/>
    <property type="match status" value="1"/>
</dbReference>
<feature type="region of interest" description="Disordered" evidence="1">
    <location>
        <begin position="1"/>
        <end position="28"/>
    </location>
</feature>
<sequence length="158" mass="18323">MLDIFRKNGQKHGQEQEKRKPGSNMGNMDEKIKNYFQHREEVASVYLFGSRAAGRQMAASDVDIAVLLHYKYLASANALQEKYLVELGRILKKDIHPVMMNHAGEILLKQILSKGRRLLVRDSYFDSYFTMIAVSRIADFNYYLKQMQDGMKQKILES</sequence>
<evidence type="ECO:0000256" key="1">
    <source>
        <dbReference type="SAM" id="MobiDB-lite"/>
    </source>
</evidence>
<evidence type="ECO:0000313" key="3">
    <source>
        <dbReference type="EMBL" id="MBA2882169.1"/>
    </source>
</evidence>
<protein>
    <submittedName>
        <fullName evidence="3">Putative nucleotidyltransferase</fullName>
    </submittedName>
</protein>
<evidence type="ECO:0000259" key="2">
    <source>
        <dbReference type="Pfam" id="PF18765"/>
    </source>
</evidence>
<accession>A0A7W0HLC1</accession>
<dbReference type="Gene3D" id="3.30.460.10">
    <property type="entry name" value="Beta Polymerase, domain 2"/>
    <property type="match status" value="1"/>
</dbReference>
<dbReference type="PANTHER" id="PTHR43852">
    <property type="entry name" value="NUCLEOTIDYLTRANSFERASE"/>
    <property type="match status" value="1"/>
</dbReference>
<gene>
    <name evidence="3" type="ORF">HNR65_002510</name>
</gene>
<dbReference type="Proteomes" id="UP000525298">
    <property type="component" value="Unassembled WGS sequence"/>
</dbReference>
<organism evidence="3 4">
    <name type="scientific">Desulfosalsimonas propionicica</name>
    <dbReference type="NCBI Taxonomy" id="332175"/>
    <lineage>
        <taxon>Bacteria</taxon>
        <taxon>Pseudomonadati</taxon>
        <taxon>Thermodesulfobacteriota</taxon>
        <taxon>Desulfobacteria</taxon>
        <taxon>Desulfobacterales</taxon>
        <taxon>Desulfosalsimonadaceae</taxon>
        <taxon>Desulfosalsimonas</taxon>
    </lineage>
</organism>
<comment type="caution">
    <text evidence="3">The sequence shown here is derived from an EMBL/GenBank/DDBJ whole genome shotgun (WGS) entry which is preliminary data.</text>
</comment>
<dbReference type="GO" id="GO:0016740">
    <property type="term" value="F:transferase activity"/>
    <property type="evidence" value="ECO:0007669"/>
    <property type="project" value="UniProtKB-KW"/>
</dbReference>
<keyword evidence="3" id="KW-0808">Transferase</keyword>
<keyword evidence="4" id="KW-1185">Reference proteome</keyword>
<dbReference type="InterPro" id="IPR043519">
    <property type="entry name" value="NT_sf"/>
</dbReference>
<dbReference type="PANTHER" id="PTHR43852:SF3">
    <property type="entry name" value="NUCLEOTIDYLTRANSFERASE"/>
    <property type="match status" value="1"/>
</dbReference>
<dbReference type="CDD" id="cd05403">
    <property type="entry name" value="NT_KNTase_like"/>
    <property type="match status" value="1"/>
</dbReference>